<name>A0AA48GH80_9BACT</name>
<feature type="signal peptide" evidence="1">
    <location>
        <begin position="1"/>
        <end position="21"/>
    </location>
</feature>
<keyword evidence="4" id="KW-1185">Reference proteome</keyword>
<protein>
    <recommendedName>
        <fullName evidence="2">DUF4382 domain-containing protein</fullName>
    </recommendedName>
</protein>
<dbReference type="Proteomes" id="UP001238179">
    <property type="component" value="Chromosome"/>
</dbReference>
<organism evidence="3 4">
    <name type="scientific">Mesoterricola silvestris</name>
    <dbReference type="NCBI Taxonomy" id="2927979"/>
    <lineage>
        <taxon>Bacteria</taxon>
        <taxon>Pseudomonadati</taxon>
        <taxon>Acidobacteriota</taxon>
        <taxon>Holophagae</taxon>
        <taxon>Holophagales</taxon>
        <taxon>Holophagaceae</taxon>
        <taxon>Mesoterricola</taxon>
    </lineage>
</organism>
<dbReference type="PROSITE" id="PS51257">
    <property type="entry name" value="PROKAR_LIPOPROTEIN"/>
    <property type="match status" value="1"/>
</dbReference>
<evidence type="ECO:0000313" key="4">
    <source>
        <dbReference type="Proteomes" id="UP001238179"/>
    </source>
</evidence>
<dbReference type="EMBL" id="AP027080">
    <property type="protein sequence ID" value="BDU71172.1"/>
    <property type="molecule type" value="Genomic_DNA"/>
</dbReference>
<accession>A0AA48GH80</accession>
<dbReference type="KEGG" id="msil:METEAL_03460"/>
<feature type="chain" id="PRO_5041273234" description="DUF4382 domain-containing protein" evidence="1">
    <location>
        <begin position="22"/>
        <end position="602"/>
    </location>
</feature>
<evidence type="ECO:0000256" key="1">
    <source>
        <dbReference type="SAM" id="SignalP"/>
    </source>
</evidence>
<dbReference type="Pfam" id="PF14321">
    <property type="entry name" value="DUF4382"/>
    <property type="match status" value="1"/>
</dbReference>
<dbReference type="RefSeq" id="WP_316414057.1">
    <property type="nucleotide sequence ID" value="NZ_AP027080.1"/>
</dbReference>
<keyword evidence="1" id="KW-0732">Signal</keyword>
<proteinExistence type="predicted"/>
<feature type="domain" description="DUF4382" evidence="2">
    <location>
        <begin position="36"/>
        <end position="189"/>
    </location>
</feature>
<dbReference type="AlphaFoldDB" id="A0AA48GH80"/>
<dbReference type="SUPFAM" id="SSF63829">
    <property type="entry name" value="Calcium-dependent phosphotriesterase"/>
    <property type="match status" value="1"/>
</dbReference>
<dbReference type="InterPro" id="IPR025491">
    <property type="entry name" value="DUF4382"/>
</dbReference>
<evidence type="ECO:0000313" key="3">
    <source>
        <dbReference type="EMBL" id="BDU71172.1"/>
    </source>
</evidence>
<sequence>MNRTRLLLLGTGLGAAALTLACGGGGATATPAVPAQGTVGFITTDAATESWSNVGIIIRKASLVLASDTSAASPVVIYDGSRDTTPVNLLQEDQVDELLSHATGVPAGTYDRLIVEVDGSPANITLVPAADPATGAVPPAIDPSLIKVRGTADPAQPTWMVLPTITLASPVVVTANATTAVAVDFDLSHPAFIATHDVPTAAGGQTLYVVNFGTRGIFRHRPAAALTAYYLRRHLGTVASVAADGSSFTMLTEHGQTLRILADKGANPTLFHNLDAKPVTAVAASSVPATLAAGLQVECTARYQADGSLTAVRVWYSATANLPAWRPEGHITFVDRANNLIRVLDSAGNPRTFLVNAATRWYFKGDVSTDLSGGDGSAFLSQVERYFKVHLTVADPTASPMTATSVDIQRGVFEGSVGPATASGFTYTRTFGDLATATHALGYGASFSSWDFTFPGLATTGTAGFLAEANSGIVLDTSGTPFKPYGISTLDWSSGWNAANAVFMPIGISPFAQTVTGAFAAGSLQITARGASAVPVTVTLDATAQEQPLVTTFTRQAGAAVTVATVDSSQWASVLTAGAKVRVFGVPDGTGKLKAYYVNIYR</sequence>
<gene>
    <name evidence="3" type="ORF">METEAL_03460</name>
</gene>
<reference evidence="4" key="1">
    <citation type="journal article" date="2023" name="Int. J. Syst. Evol. Microbiol.">
        <title>Mesoterricola silvestris gen. nov., sp. nov., Mesoterricola sediminis sp. nov., Geothrix oryzae sp. nov., Geothrix edaphica sp. nov., Geothrix rubra sp. nov., and Geothrix limicola sp. nov., six novel members of Acidobacteriota isolated from soils.</title>
        <authorList>
            <person name="Itoh H."/>
            <person name="Sugisawa Y."/>
            <person name="Mise K."/>
            <person name="Xu Z."/>
            <person name="Kuniyasu M."/>
            <person name="Ushijima N."/>
            <person name="Kawano K."/>
            <person name="Kobayashi E."/>
            <person name="Shiratori Y."/>
            <person name="Masuda Y."/>
            <person name="Senoo K."/>
        </authorList>
    </citation>
    <scope>NUCLEOTIDE SEQUENCE [LARGE SCALE GENOMIC DNA]</scope>
    <source>
        <strain evidence="4">W79</strain>
    </source>
</reference>
<evidence type="ECO:0000259" key="2">
    <source>
        <dbReference type="Pfam" id="PF14321"/>
    </source>
</evidence>